<evidence type="ECO:0000313" key="2">
    <source>
        <dbReference type="Proteomes" id="UP000234681"/>
    </source>
</evidence>
<gene>
    <name evidence="1" type="ORF">rCG_60641</name>
</gene>
<name>A6JJS5_RAT</name>
<organism evidence="1 2">
    <name type="scientific">Rattus norvegicus</name>
    <name type="common">Rat</name>
    <dbReference type="NCBI Taxonomy" id="10116"/>
    <lineage>
        <taxon>Eukaryota</taxon>
        <taxon>Metazoa</taxon>
        <taxon>Chordata</taxon>
        <taxon>Craniata</taxon>
        <taxon>Vertebrata</taxon>
        <taxon>Euteleostomi</taxon>
        <taxon>Mammalia</taxon>
        <taxon>Eutheria</taxon>
        <taxon>Euarchontoglires</taxon>
        <taxon>Glires</taxon>
        <taxon>Rodentia</taxon>
        <taxon>Myomorpha</taxon>
        <taxon>Muroidea</taxon>
        <taxon>Muridae</taxon>
        <taxon>Murinae</taxon>
        <taxon>Rattus</taxon>
    </lineage>
</organism>
<reference evidence="2" key="1">
    <citation type="submission" date="2005-09" db="EMBL/GenBank/DDBJ databases">
        <authorList>
            <person name="Mural R.J."/>
            <person name="Li P.W."/>
            <person name="Adams M.D."/>
            <person name="Amanatides P.G."/>
            <person name="Baden-Tillson H."/>
            <person name="Barnstead M."/>
            <person name="Chin S.H."/>
            <person name="Dew I."/>
            <person name="Evans C.A."/>
            <person name="Ferriera S."/>
            <person name="Flanigan M."/>
            <person name="Fosler C."/>
            <person name="Glodek A."/>
            <person name="Gu Z."/>
            <person name="Holt R.A."/>
            <person name="Jennings D."/>
            <person name="Kraft C.L."/>
            <person name="Lu F."/>
            <person name="Nguyen T."/>
            <person name="Nusskern D.R."/>
            <person name="Pfannkoch C.M."/>
            <person name="Sitter C."/>
            <person name="Sutton G.G."/>
            <person name="Venter J.C."/>
            <person name="Wang Z."/>
            <person name="Woodage T."/>
            <person name="Zheng X.H."/>
            <person name="Zhong F."/>
        </authorList>
    </citation>
    <scope>NUCLEOTIDE SEQUENCE [LARGE SCALE GENOMIC DNA]</scope>
    <source>
        <strain>BN</strain>
        <strain evidence="2">Sprague-Dawley</strain>
    </source>
</reference>
<sequence length="133" mass="14834">MKPGSSLHLRSFGTRGALSYQMLQKVYSPKVGFPGLKSLLLPVLLPFHRSALDGQTDINAYHSPSFQEEGHNSAFVQSGASIHPDCTSCLCSSHLHVTGHILYSWGKQAVYRSENRWLVVLHERYPPAFLEVI</sequence>
<accession>A6JJS5</accession>
<proteinExistence type="predicted"/>
<protein>
    <submittedName>
        <fullName evidence="1">RCG60641</fullName>
    </submittedName>
</protein>
<dbReference type="AlphaFoldDB" id="A6JJS5"/>
<evidence type="ECO:0000313" key="1">
    <source>
        <dbReference type="EMBL" id="EDL96941.1"/>
    </source>
</evidence>
<dbReference type="Proteomes" id="UP000234681">
    <property type="component" value="Chromosome 20"/>
</dbReference>
<dbReference type="EMBL" id="CH473988">
    <property type="protein sequence ID" value="EDL96941.1"/>
    <property type="molecule type" value="Genomic_DNA"/>
</dbReference>